<evidence type="ECO:0000313" key="5">
    <source>
        <dbReference type="EMBL" id="GAA3861043.1"/>
    </source>
</evidence>
<dbReference type="RefSeq" id="WP_345061358.1">
    <property type="nucleotide sequence ID" value="NZ_BAABCN010000002.1"/>
</dbReference>
<organism evidence="5 6">
    <name type="scientific">Leifsonia kafniensis</name>
    <dbReference type="NCBI Taxonomy" id="475957"/>
    <lineage>
        <taxon>Bacteria</taxon>
        <taxon>Bacillati</taxon>
        <taxon>Actinomycetota</taxon>
        <taxon>Actinomycetes</taxon>
        <taxon>Micrococcales</taxon>
        <taxon>Microbacteriaceae</taxon>
        <taxon>Leifsonia</taxon>
    </lineage>
</organism>
<reference evidence="6" key="1">
    <citation type="journal article" date="2019" name="Int. J. Syst. Evol. Microbiol.">
        <title>The Global Catalogue of Microorganisms (GCM) 10K type strain sequencing project: providing services to taxonomists for standard genome sequencing and annotation.</title>
        <authorList>
            <consortium name="The Broad Institute Genomics Platform"/>
            <consortium name="The Broad Institute Genome Sequencing Center for Infectious Disease"/>
            <person name="Wu L."/>
            <person name="Ma J."/>
        </authorList>
    </citation>
    <scope>NUCLEOTIDE SEQUENCE [LARGE SCALE GENOMIC DNA]</scope>
    <source>
        <strain evidence="6">JCM 17021</strain>
    </source>
</reference>
<dbReference type="PANTHER" id="PTHR43792">
    <property type="entry name" value="GNAT FAMILY, PUTATIVE (AFU_ORTHOLOGUE AFUA_3G00765)-RELATED-RELATED"/>
    <property type="match status" value="1"/>
</dbReference>
<sequence>MNDHVSLHPWTADDLPVLERSNTPQMTTFLGGPESEEQLVKRQAKFLRLWKEGEARMFTIRADSEEEAVGSVGYWKTQWAKADVYEAGWSIATRYQGRGFASRALRDCLQHAAILGDRQYVVAFPRVDNAASNSLCKSVGFVFREEEDFEYPKGNPIRVNAWSFDLAALREEHSPNEQQTTL</sequence>
<keyword evidence="1" id="KW-0808">Transferase</keyword>
<evidence type="ECO:0000259" key="4">
    <source>
        <dbReference type="PROSITE" id="PS51186"/>
    </source>
</evidence>
<name>A0ABP7K098_9MICO</name>
<dbReference type="CDD" id="cd04301">
    <property type="entry name" value="NAT_SF"/>
    <property type="match status" value="1"/>
</dbReference>
<dbReference type="Proteomes" id="UP001501803">
    <property type="component" value="Unassembled WGS sequence"/>
</dbReference>
<keyword evidence="6" id="KW-1185">Reference proteome</keyword>
<protein>
    <submittedName>
        <fullName evidence="5">GNAT family N-acetyltransferase</fullName>
    </submittedName>
</protein>
<gene>
    <name evidence="5" type="ORF">GCM10022381_01760</name>
</gene>
<dbReference type="Pfam" id="PF13302">
    <property type="entry name" value="Acetyltransf_3"/>
    <property type="match status" value="1"/>
</dbReference>
<dbReference type="PANTHER" id="PTHR43792:SF8">
    <property type="entry name" value="[RIBOSOMAL PROTEIN US5]-ALANINE N-ACETYLTRANSFERASE"/>
    <property type="match status" value="1"/>
</dbReference>
<dbReference type="SUPFAM" id="SSF55729">
    <property type="entry name" value="Acyl-CoA N-acyltransferases (Nat)"/>
    <property type="match status" value="1"/>
</dbReference>
<evidence type="ECO:0000256" key="1">
    <source>
        <dbReference type="ARBA" id="ARBA00022679"/>
    </source>
</evidence>
<dbReference type="InterPro" id="IPR000182">
    <property type="entry name" value="GNAT_dom"/>
</dbReference>
<proteinExistence type="inferred from homology"/>
<keyword evidence="2" id="KW-0012">Acyltransferase</keyword>
<evidence type="ECO:0000313" key="6">
    <source>
        <dbReference type="Proteomes" id="UP001501803"/>
    </source>
</evidence>
<evidence type="ECO:0000256" key="2">
    <source>
        <dbReference type="ARBA" id="ARBA00023315"/>
    </source>
</evidence>
<comment type="similarity">
    <text evidence="3">Belongs to the acetyltransferase family. RimJ subfamily.</text>
</comment>
<dbReference type="Gene3D" id="3.40.630.30">
    <property type="match status" value="1"/>
</dbReference>
<dbReference type="InterPro" id="IPR016181">
    <property type="entry name" value="Acyl_CoA_acyltransferase"/>
</dbReference>
<dbReference type="InterPro" id="IPR051531">
    <property type="entry name" value="N-acetyltransferase"/>
</dbReference>
<feature type="domain" description="N-acetyltransferase" evidence="4">
    <location>
        <begin position="5"/>
        <end position="162"/>
    </location>
</feature>
<dbReference type="PROSITE" id="PS51186">
    <property type="entry name" value="GNAT"/>
    <property type="match status" value="1"/>
</dbReference>
<accession>A0ABP7K098</accession>
<dbReference type="EMBL" id="BAABCN010000002">
    <property type="protein sequence ID" value="GAA3861043.1"/>
    <property type="molecule type" value="Genomic_DNA"/>
</dbReference>
<evidence type="ECO:0000256" key="3">
    <source>
        <dbReference type="ARBA" id="ARBA00038502"/>
    </source>
</evidence>
<comment type="caution">
    <text evidence="5">The sequence shown here is derived from an EMBL/GenBank/DDBJ whole genome shotgun (WGS) entry which is preliminary data.</text>
</comment>